<keyword evidence="1" id="KW-0812">Transmembrane</keyword>
<dbReference type="AlphaFoldDB" id="A0A9D1IT23"/>
<protein>
    <submittedName>
        <fullName evidence="2">Zinc-ribbon domain-containing protein</fullName>
    </submittedName>
</protein>
<accession>A0A9D1IT23</accession>
<reference evidence="2" key="1">
    <citation type="submission" date="2020-10" db="EMBL/GenBank/DDBJ databases">
        <authorList>
            <person name="Gilroy R."/>
        </authorList>
    </citation>
    <scope>NUCLEOTIDE SEQUENCE</scope>
    <source>
        <strain evidence="2">4509</strain>
    </source>
</reference>
<gene>
    <name evidence="2" type="ORF">IAD19_08645</name>
</gene>
<organism evidence="2 3">
    <name type="scientific">Candidatus Egerieicola faecale</name>
    <dbReference type="NCBI Taxonomy" id="2840774"/>
    <lineage>
        <taxon>Bacteria</taxon>
        <taxon>Bacillati</taxon>
        <taxon>Bacillota</taxon>
        <taxon>Clostridia</taxon>
        <taxon>Eubacteriales</taxon>
        <taxon>Oscillospiraceae</taxon>
        <taxon>Oscillospiraceae incertae sedis</taxon>
        <taxon>Candidatus Egerieicola</taxon>
    </lineage>
</organism>
<evidence type="ECO:0000313" key="3">
    <source>
        <dbReference type="Proteomes" id="UP000824082"/>
    </source>
</evidence>
<dbReference type="EMBL" id="DVMX01000163">
    <property type="protein sequence ID" value="HIU42600.1"/>
    <property type="molecule type" value="Genomic_DNA"/>
</dbReference>
<keyword evidence="1" id="KW-0472">Membrane</keyword>
<evidence type="ECO:0000313" key="2">
    <source>
        <dbReference type="EMBL" id="HIU42600.1"/>
    </source>
</evidence>
<dbReference type="Proteomes" id="UP000824082">
    <property type="component" value="Unassembled WGS sequence"/>
</dbReference>
<evidence type="ECO:0000256" key="1">
    <source>
        <dbReference type="SAM" id="Phobius"/>
    </source>
</evidence>
<proteinExistence type="predicted"/>
<sequence>MEQYHGINCPICGKPLEDGREISVCPECGAPYHKECIQKRGSCCFPELHRLHENWQPDGSASGSSRSSSSSEETCRCPNCGKENPISGVFCVNCGAPLQSDASRQYRQRYYQQNGGYGSGSPFEQGPEGGYQGSPFGQPGMGQGPGGMGGFGPAGQSGGFGPNVYSPFAGMNPEEKLDDIAVTDYALFVGQNTHYFLPRFKLMAEGKKVLPNFSAFLFSGFYFLYRKMVLWGILLLCMNVLLYLPSVMVMVNAVQYAINPEAVLMFNPDVVSSMSMVASFISVALNVVLCLFTNRLYYAFTRKKINGIKAKEPDISRHSQLIQKRGGVLKVLIPILLVAYFVLYIGIQYMVLNLMG</sequence>
<dbReference type="Pfam" id="PF14446">
    <property type="entry name" value="Prok-RING_1"/>
    <property type="match status" value="1"/>
</dbReference>
<dbReference type="InterPro" id="IPR039522">
    <property type="entry name" value="RING_finger_1_prok"/>
</dbReference>
<feature type="transmembrane region" description="Helical" evidence="1">
    <location>
        <begin position="232"/>
        <end position="258"/>
    </location>
</feature>
<feature type="transmembrane region" description="Helical" evidence="1">
    <location>
        <begin position="327"/>
        <end position="351"/>
    </location>
</feature>
<feature type="transmembrane region" description="Helical" evidence="1">
    <location>
        <begin position="270"/>
        <end position="294"/>
    </location>
</feature>
<name>A0A9D1IT23_9FIRM</name>
<comment type="caution">
    <text evidence="2">The sequence shown here is derived from an EMBL/GenBank/DDBJ whole genome shotgun (WGS) entry which is preliminary data.</text>
</comment>
<keyword evidence="1" id="KW-1133">Transmembrane helix</keyword>
<reference evidence="2" key="2">
    <citation type="journal article" date="2021" name="PeerJ">
        <title>Extensive microbial diversity within the chicken gut microbiome revealed by metagenomics and culture.</title>
        <authorList>
            <person name="Gilroy R."/>
            <person name="Ravi A."/>
            <person name="Getino M."/>
            <person name="Pursley I."/>
            <person name="Horton D.L."/>
            <person name="Alikhan N.F."/>
            <person name="Baker D."/>
            <person name="Gharbi K."/>
            <person name="Hall N."/>
            <person name="Watson M."/>
            <person name="Adriaenssens E.M."/>
            <person name="Foster-Nyarko E."/>
            <person name="Jarju S."/>
            <person name="Secka A."/>
            <person name="Antonio M."/>
            <person name="Oren A."/>
            <person name="Chaudhuri R.R."/>
            <person name="La Ragione R."/>
            <person name="Hildebrand F."/>
            <person name="Pallen M.J."/>
        </authorList>
    </citation>
    <scope>NUCLEOTIDE SEQUENCE</scope>
    <source>
        <strain evidence="2">4509</strain>
    </source>
</reference>